<evidence type="ECO:0000256" key="1">
    <source>
        <dbReference type="SAM" id="MobiDB-lite"/>
    </source>
</evidence>
<keyword evidence="3" id="KW-1185">Reference proteome</keyword>
<dbReference type="AlphaFoldDB" id="A0AA88IM11"/>
<feature type="compositionally biased region" description="Basic and acidic residues" evidence="1">
    <location>
        <begin position="1"/>
        <end position="10"/>
    </location>
</feature>
<evidence type="ECO:0000313" key="2">
    <source>
        <dbReference type="EMBL" id="KAK2816440.1"/>
    </source>
</evidence>
<feature type="region of interest" description="Disordered" evidence="1">
    <location>
        <begin position="113"/>
        <end position="155"/>
    </location>
</feature>
<name>A0AA88IM11_TACVA</name>
<feature type="region of interest" description="Disordered" evidence="1">
    <location>
        <begin position="1"/>
        <end position="75"/>
    </location>
</feature>
<evidence type="ECO:0000313" key="3">
    <source>
        <dbReference type="Proteomes" id="UP001187315"/>
    </source>
</evidence>
<dbReference type="Proteomes" id="UP001187315">
    <property type="component" value="Unassembled WGS sequence"/>
</dbReference>
<comment type="caution">
    <text evidence="2">The sequence shown here is derived from an EMBL/GenBank/DDBJ whole genome shotgun (WGS) entry which is preliminary data.</text>
</comment>
<proteinExistence type="predicted"/>
<reference evidence="2" key="1">
    <citation type="submission" date="2023-08" db="EMBL/GenBank/DDBJ databases">
        <title>Pelteobagrus vachellii genome.</title>
        <authorList>
            <person name="Liu H."/>
        </authorList>
    </citation>
    <scope>NUCLEOTIDE SEQUENCE</scope>
    <source>
        <strain evidence="2">PRFRI_2022a</strain>
        <tissue evidence="2">Muscle</tissue>
    </source>
</reference>
<gene>
    <name evidence="2" type="ORF">Q7C36_022711</name>
</gene>
<protein>
    <submittedName>
        <fullName evidence="2">Uncharacterized protein</fullName>
    </submittedName>
</protein>
<organism evidence="2 3">
    <name type="scientific">Tachysurus vachellii</name>
    <name type="common">Darkbarbel catfish</name>
    <name type="synonym">Pelteobagrus vachellii</name>
    <dbReference type="NCBI Taxonomy" id="175792"/>
    <lineage>
        <taxon>Eukaryota</taxon>
        <taxon>Metazoa</taxon>
        <taxon>Chordata</taxon>
        <taxon>Craniata</taxon>
        <taxon>Vertebrata</taxon>
        <taxon>Euteleostomi</taxon>
        <taxon>Actinopterygii</taxon>
        <taxon>Neopterygii</taxon>
        <taxon>Teleostei</taxon>
        <taxon>Ostariophysi</taxon>
        <taxon>Siluriformes</taxon>
        <taxon>Bagridae</taxon>
        <taxon>Tachysurus</taxon>
    </lineage>
</organism>
<feature type="compositionally biased region" description="Basic and acidic residues" evidence="1">
    <location>
        <begin position="38"/>
        <end position="49"/>
    </location>
</feature>
<dbReference type="EMBL" id="JAVHJS010000025">
    <property type="protein sequence ID" value="KAK2816440.1"/>
    <property type="molecule type" value="Genomic_DNA"/>
</dbReference>
<accession>A0AA88IM11</accession>
<sequence length="155" mass="17129">MWPKKEERKRLASSTEDVSGVGKPTPEYPESDLGGEEEQVREMDRKEAENALFRKRSTGTAKVPKSRSSKIEAFHQSSLFEVPSPISGNIKRQQVGFPSAQMCTSEAEIKKENLEMDGGEEGQGREAETSLEPLEMEGTEDQVGQEIVFGVDGAH</sequence>